<dbReference type="EMBL" id="NOXT01000126">
    <property type="protein sequence ID" value="OYQ24033.1"/>
    <property type="molecule type" value="Genomic_DNA"/>
</dbReference>
<accession>A0A255Y4F2</accession>
<comment type="similarity">
    <text evidence="2">Belongs to the GSP N family.</text>
</comment>
<comment type="caution">
    <text evidence="11">The sequence shown here is derived from an EMBL/GenBank/DDBJ whole genome shotgun (WGS) entry which is preliminary data.</text>
</comment>
<keyword evidence="4" id="KW-0813">Transport</keyword>
<dbReference type="GO" id="GO:0005886">
    <property type="term" value="C:plasma membrane"/>
    <property type="evidence" value="ECO:0007669"/>
    <property type="project" value="UniProtKB-SubCell"/>
</dbReference>
<evidence type="ECO:0000256" key="9">
    <source>
        <dbReference type="ARBA" id="ARBA00023136"/>
    </source>
</evidence>
<proteinExistence type="inferred from homology"/>
<dbReference type="RefSeq" id="WP_094475248.1">
    <property type="nucleotide sequence ID" value="NZ_NOXT01000126.1"/>
</dbReference>
<evidence type="ECO:0000256" key="1">
    <source>
        <dbReference type="ARBA" id="ARBA00004533"/>
    </source>
</evidence>
<evidence type="ECO:0000256" key="7">
    <source>
        <dbReference type="ARBA" id="ARBA00022692"/>
    </source>
</evidence>
<keyword evidence="7" id="KW-0812">Transmembrane</keyword>
<evidence type="ECO:0000256" key="10">
    <source>
        <dbReference type="ARBA" id="ARBA00030772"/>
    </source>
</evidence>
<keyword evidence="8" id="KW-0653">Protein transport</keyword>
<dbReference type="GO" id="GO:0015627">
    <property type="term" value="C:type II protein secretion system complex"/>
    <property type="evidence" value="ECO:0007669"/>
    <property type="project" value="InterPro"/>
</dbReference>
<keyword evidence="12" id="KW-1185">Reference proteome</keyword>
<name>A0A255Y4F2_9SPHN</name>
<gene>
    <name evidence="11" type="ORF">CHU93_16545</name>
</gene>
<protein>
    <recommendedName>
        <fullName evidence="3">Type II secretion system protein N</fullName>
    </recommendedName>
    <alternativeName>
        <fullName evidence="10">General secretion pathway protein N</fullName>
    </alternativeName>
</protein>
<sequence>MRVMPLLAGLAIGLVAFLPARLALPAPPLAASAVAGSLWRAELVDAQAGAVTLGNLGLSAQPLALLKGRLQWAVAGSLSGQVWRSAGAQGADGLSGRISGAALPGLPIRSIDLAGLSLALDGAGRCQSASGQVTAALATPVAGQATMSGSPACAGEALNLPLASADGRLRLDIAIRPGRWQVVARINGAAPAELLALTAAGFRADGGSLTRMQEGSW</sequence>
<evidence type="ECO:0000313" key="11">
    <source>
        <dbReference type="EMBL" id="OYQ24033.1"/>
    </source>
</evidence>
<reference evidence="11 12" key="1">
    <citation type="submission" date="2017-07" db="EMBL/GenBank/DDBJ databases">
        <title>Sandarakinorhabdus cyanobacteriorum sp. nov., a novel bacterium isolated from cyanobacterial aggregates in a eutrophic lake.</title>
        <authorList>
            <person name="Cai H."/>
        </authorList>
    </citation>
    <scope>NUCLEOTIDE SEQUENCE [LARGE SCALE GENOMIC DNA]</scope>
    <source>
        <strain evidence="11 12">TH057</strain>
    </source>
</reference>
<evidence type="ECO:0000313" key="12">
    <source>
        <dbReference type="Proteomes" id="UP000216991"/>
    </source>
</evidence>
<dbReference type="AlphaFoldDB" id="A0A255Y4F2"/>
<evidence type="ECO:0000256" key="3">
    <source>
        <dbReference type="ARBA" id="ARBA00021563"/>
    </source>
</evidence>
<keyword evidence="6" id="KW-0997">Cell inner membrane</keyword>
<evidence type="ECO:0000256" key="2">
    <source>
        <dbReference type="ARBA" id="ARBA00007208"/>
    </source>
</evidence>
<evidence type="ECO:0000256" key="8">
    <source>
        <dbReference type="ARBA" id="ARBA00022927"/>
    </source>
</evidence>
<dbReference type="InterPro" id="IPR022792">
    <property type="entry name" value="T2SS_protein-GspN"/>
</dbReference>
<evidence type="ECO:0000256" key="5">
    <source>
        <dbReference type="ARBA" id="ARBA00022475"/>
    </source>
</evidence>
<keyword evidence="5" id="KW-1003">Cell membrane</keyword>
<evidence type="ECO:0000256" key="6">
    <source>
        <dbReference type="ARBA" id="ARBA00022519"/>
    </source>
</evidence>
<evidence type="ECO:0000256" key="4">
    <source>
        <dbReference type="ARBA" id="ARBA00022448"/>
    </source>
</evidence>
<dbReference type="Proteomes" id="UP000216991">
    <property type="component" value="Unassembled WGS sequence"/>
</dbReference>
<dbReference type="Pfam" id="PF01203">
    <property type="entry name" value="T2SSN"/>
    <property type="match status" value="1"/>
</dbReference>
<keyword evidence="9" id="KW-0472">Membrane</keyword>
<dbReference type="GO" id="GO:0015628">
    <property type="term" value="P:protein secretion by the type II secretion system"/>
    <property type="evidence" value="ECO:0007669"/>
    <property type="project" value="InterPro"/>
</dbReference>
<dbReference type="OrthoDB" id="7477467at2"/>
<organism evidence="11 12">
    <name type="scientific">Sandarakinorhabdus cyanobacteriorum</name>
    <dbReference type="NCBI Taxonomy" id="1981098"/>
    <lineage>
        <taxon>Bacteria</taxon>
        <taxon>Pseudomonadati</taxon>
        <taxon>Pseudomonadota</taxon>
        <taxon>Alphaproteobacteria</taxon>
        <taxon>Sphingomonadales</taxon>
        <taxon>Sphingosinicellaceae</taxon>
        <taxon>Sandarakinorhabdus</taxon>
    </lineage>
</organism>
<comment type="subcellular location">
    <subcellularLocation>
        <location evidence="1">Cell inner membrane</location>
    </subcellularLocation>
</comment>